<feature type="chain" id="PRO_5011537796" evidence="9">
    <location>
        <begin position="23"/>
        <end position="638"/>
    </location>
</feature>
<dbReference type="InterPro" id="IPR037066">
    <property type="entry name" value="Plug_dom_sf"/>
</dbReference>
<organism evidence="11 12">
    <name type="scientific">Flexibacter flexilis DSM 6793</name>
    <dbReference type="NCBI Taxonomy" id="927664"/>
    <lineage>
        <taxon>Bacteria</taxon>
        <taxon>Pseudomonadati</taxon>
        <taxon>Bacteroidota</taxon>
        <taxon>Cytophagia</taxon>
        <taxon>Cytophagales</taxon>
        <taxon>Flexibacteraceae</taxon>
        <taxon>Flexibacter</taxon>
    </lineage>
</organism>
<comment type="subcellular location">
    <subcellularLocation>
        <location evidence="1 8">Cell outer membrane</location>
        <topology evidence="1 8">Multi-pass membrane protein</topology>
    </subcellularLocation>
</comment>
<reference evidence="11 12" key="1">
    <citation type="submission" date="2016-10" db="EMBL/GenBank/DDBJ databases">
        <authorList>
            <person name="de Groot N.N."/>
        </authorList>
    </citation>
    <scope>NUCLEOTIDE SEQUENCE [LARGE SCALE GENOMIC DNA]</scope>
    <source>
        <strain evidence="11 12">DSM 6793</strain>
    </source>
</reference>
<evidence type="ECO:0000256" key="5">
    <source>
        <dbReference type="ARBA" id="ARBA00022729"/>
    </source>
</evidence>
<feature type="domain" description="TonB-dependent receptor plug" evidence="10">
    <location>
        <begin position="44"/>
        <end position="144"/>
    </location>
</feature>
<dbReference type="InterPro" id="IPR012910">
    <property type="entry name" value="Plug_dom"/>
</dbReference>
<evidence type="ECO:0000256" key="4">
    <source>
        <dbReference type="ARBA" id="ARBA00022692"/>
    </source>
</evidence>
<keyword evidence="2 8" id="KW-0813">Transport</keyword>
<evidence type="ECO:0000256" key="7">
    <source>
        <dbReference type="ARBA" id="ARBA00023237"/>
    </source>
</evidence>
<dbReference type="RefSeq" id="WP_091515225.1">
    <property type="nucleotide sequence ID" value="NZ_FOLE01000010.1"/>
</dbReference>
<dbReference type="AlphaFoldDB" id="A0A1I1MCS8"/>
<evidence type="ECO:0000313" key="11">
    <source>
        <dbReference type="EMBL" id="SFC82936.1"/>
    </source>
</evidence>
<evidence type="ECO:0000256" key="6">
    <source>
        <dbReference type="ARBA" id="ARBA00023136"/>
    </source>
</evidence>
<evidence type="ECO:0000256" key="9">
    <source>
        <dbReference type="SAM" id="SignalP"/>
    </source>
</evidence>
<name>A0A1I1MCS8_9BACT</name>
<dbReference type="Proteomes" id="UP000199514">
    <property type="component" value="Unassembled WGS sequence"/>
</dbReference>
<proteinExistence type="inferred from homology"/>
<dbReference type="Gene3D" id="2.170.130.10">
    <property type="entry name" value="TonB-dependent receptor, plug domain"/>
    <property type="match status" value="1"/>
</dbReference>
<sequence>MKYRKHSTLLFWALAWHIQAAAQNERVLPSVQVETSKLLKPVGFKVQNIDSADLAQYRTQTLADLLTYKTPVFIKNYGIGGLASPSFRGTASHHTQLLWNGLPINSPLLGSVDLSLLPVDFVEEIGVAFGGGSTLSQSSGGLGGAVLLNNIAYWPDTFSLQNTLYAGSYGQLGYRQRIGARVGRFYLSNKSQISRADNDFSFTNTEKYGSPTEKFSNAGQRQHGMMQDIFYQISPKQSLSAHGWYQWARRELGSPMLADGDEQLQKDLSVRGLVEWRNTSESQESQVRVGYFRENYDYSRHITQSPITLTDHSQSHIWLANAAQQWQNTRWQLKIGGNTQYEKGFYASQKEAVTQWRTGIYTDFIFNFNQNIKTSLTARQELTDHIFSPFLPSLGAQWRVWSNAHQQFLFKGNIARNYRQPTLNERFRVQGQTALLPEKHQIAEVGAHWSRATNKAEQNAEITAYESVTNDWIVWQRQGRSGLSRPENLKKVQVRGVEVSTFQQYRLRAWRVAARAAYNLVLSRNLQAYSGLDASVGKQMIYMPRHSAQWSINVFYKDFSLSVENCYNSRRYTDTDNQNFLTPYQLTNVSVGYELAHGRNNLFFTLKINNILNETYQSVAYYPMPLRNGQVSVCYQWH</sequence>
<dbReference type="STRING" id="927664.SAMN05421780_110122"/>
<keyword evidence="12" id="KW-1185">Reference proteome</keyword>
<protein>
    <submittedName>
        <fullName evidence="11">Iron complex outermembrane recepter protein</fullName>
    </submittedName>
</protein>
<keyword evidence="3 8" id="KW-1134">Transmembrane beta strand</keyword>
<evidence type="ECO:0000256" key="2">
    <source>
        <dbReference type="ARBA" id="ARBA00022448"/>
    </source>
</evidence>
<dbReference type="OrthoDB" id="9762903at2"/>
<feature type="signal peptide" evidence="9">
    <location>
        <begin position="1"/>
        <end position="22"/>
    </location>
</feature>
<dbReference type="Pfam" id="PF07715">
    <property type="entry name" value="Plug"/>
    <property type="match status" value="1"/>
</dbReference>
<keyword evidence="7 8" id="KW-0998">Cell outer membrane</keyword>
<dbReference type="PROSITE" id="PS52016">
    <property type="entry name" value="TONB_DEPENDENT_REC_3"/>
    <property type="match status" value="1"/>
</dbReference>
<dbReference type="SUPFAM" id="SSF56935">
    <property type="entry name" value="Porins"/>
    <property type="match status" value="1"/>
</dbReference>
<dbReference type="GO" id="GO:0015344">
    <property type="term" value="F:siderophore uptake transmembrane transporter activity"/>
    <property type="evidence" value="ECO:0007669"/>
    <property type="project" value="TreeGrafter"/>
</dbReference>
<accession>A0A1I1MCS8</accession>
<keyword evidence="5 9" id="KW-0732">Signal</keyword>
<evidence type="ECO:0000256" key="8">
    <source>
        <dbReference type="PROSITE-ProRule" id="PRU01360"/>
    </source>
</evidence>
<comment type="similarity">
    <text evidence="8">Belongs to the TonB-dependent receptor family.</text>
</comment>
<dbReference type="EMBL" id="FOLE01000010">
    <property type="protein sequence ID" value="SFC82936.1"/>
    <property type="molecule type" value="Genomic_DNA"/>
</dbReference>
<keyword evidence="4 8" id="KW-0812">Transmembrane</keyword>
<evidence type="ECO:0000313" key="12">
    <source>
        <dbReference type="Proteomes" id="UP000199514"/>
    </source>
</evidence>
<keyword evidence="6 8" id="KW-0472">Membrane</keyword>
<evidence type="ECO:0000259" key="10">
    <source>
        <dbReference type="Pfam" id="PF07715"/>
    </source>
</evidence>
<dbReference type="PANTHER" id="PTHR30069:SF29">
    <property type="entry name" value="HEMOGLOBIN AND HEMOGLOBIN-HAPTOGLOBIN-BINDING PROTEIN 1-RELATED"/>
    <property type="match status" value="1"/>
</dbReference>
<dbReference type="InterPro" id="IPR039426">
    <property type="entry name" value="TonB-dep_rcpt-like"/>
</dbReference>
<dbReference type="GO" id="GO:0044718">
    <property type="term" value="P:siderophore transmembrane transport"/>
    <property type="evidence" value="ECO:0007669"/>
    <property type="project" value="TreeGrafter"/>
</dbReference>
<dbReference type="GO" id="GO:0009279">
    <property type="term" value="C:cell outer membrane"/>
    <property type="evidence" value="ECO:0007669"/>
    <property type="project" value="UniProtKB-SubCell"/>
</dbReference>
<evidence type="ECO:0000256" key="1">
    <source>
        <dbReference type="ARBA" id="ARBA00004571"/>
    </source>
</evidence>
<gene>
    <name evidence="11" type="ORF">SAMN05421780_110122</name>
</gene>
<dbReference type="PANTHER" id="PTHR30069">
    <property type="entry name" value="TONB-DEPENDENT OUTER MEMBRANE RECEPTOR"/>
    <property type="match status" value="1"/>
</dbReference>
<dbReference type="InterPro" id="IPR036942">
    <property type="entry name" value="Beta-barrel_TonB_sf"/>
</dbReference>
<evidence type="ECO:0000256" key="3">
    <source>
        <dbReference type="ARBA" id="ARBA00022452"/>
    </source>
</evidence>
<dbReference type="Gene3D" id="2.40.170.20">
    <property type="entry name" value="TonB-dependent receptor, beta-barrel domain"/>
    <property type="match status" value="1"/>
</dbReference>